<accession>A0A430QNA8</accession>
<keyword evidence="1" id="KW-0472">Membrane</keyword>
<keyword evidence="1" id="KW-0812">Transmembrane</keyword>
<evidence type="ECO:0000313" key="3">
    <source>
        <dbReference type="Proteomes" id="UP000290809"/>
    </source>
</evidence>
<evidence type="ECO:0000313" key="2">
    <source>
        <dbReference type="EMBL" id="RTG89127.1"/>
    </source>
</evidence>
<dbReference type="AlphaFoldDB" id="A0A430QNA8"/>
<protein>
    <recommendedName>
        <fullName evidence="4">UPAR/Ly6 domain-containing protein</fullName>
    </recommendedName>
</protein>
<organism evidence="2 3">
    <name type="scientific">Schistosoma bovis</name>
    <name type="common">Blood fluke</name>
    <dbReference type="NCBI Taxonomy" id="6184"/>
    <lineage>
        <taxon>Eukaryota</taxon>
        <taxon>Metazoa</taxon>
        <taxon>Spiralia</taxon>
        <taxon>Lophotrochozoa</taxon>
        <taxon>Platyhelminthes</taxon>
        <taxon>Trematoda</taxon>
        <taxon>Digenea</taxon>
        <taxon>Strigeidida</taxon>
        <taxon>Schistosomatoidea</taxon>
        <taxon>Schistosomatidae</taxon>
        <taxon>Schistosoma</taxon>
    </lineage>
</organism>
<reference evidence="2 3" key="1">
    <citation type="journal article" date="2019" name="PLoS Pathog.">
        <title>Genome sequence of the bovine parasite Schistosoma bovis Tanzania.</title>
        <authorList>
            <person name="Oey H."/>
            <person name="Zakrzewski M."/>
            <person name="Gobert G."/>
            <person name="Gravermann K."/>
            <person name="Stoye J."/>
            <person name="Jones M."/>
            <person name="Mcmanus D."/>
            <person name="Krause L."/>
        </authorList>
    </citation>
    <scope>NUCLEOTIDE SEQUENCE [LARGE SCALE GENOMIC DNA]</scope>
    <source>
        <strain evidence="2 3">TAN1997</strain>
    </source>
</reference>
<keyword evidence="1" id="KW-1133">Transmembrane helix</keyword>
<gene>
    <name evidence="2" type="ORF">DC041_0003567</name>
</gene>
<feature type="transmembrane region" description="Helical" evidence="1">
    <location>
        <begin position="141"/>
        <end position="158"/>
    </location>
</feature>
<dbReference type="SUPFAM" id="SSF57302">
    <property type="entry name" value="Snake toxin-like"/>
    <property type="match status" value="1"/>
</dbReference>
<evidence type="ECO:0008006" key="4">
    <source>
        <dbReference type="Google" id="ProtNLM"/>
    </source>
</evidence>
<keyword evidence="3" id="KW-1185">Reference proteome</keyword>
<dbReference type="InterPro" id="IPR045860">
    <property type="entry name" value="Snake_toxin-like_sf"/>
</dbReference>
<comment type="caution">
    <text evidence="2">The sequence shown here is derived from an EMBL/GenBank/DDBJ whole genome shotgun (WGS) entry which is preliminary data.</text>
</comment>
<dbReference type="Proteomes" id="UP000290809">
    <property type="component" value="Unassembled WGS sequence"/>
</dbReference>
<sequence>MNYTPQILLVILLIVYKLDYRTVIISTNHLNIMISINCQDNLNRRTILTLVLFSSLLISGTSLSCYTCETCPDPFNSSYPQVNNQSGCAWCAKITLKKRRSPIRQCADRCDYLYFWKSYSKFSYYCCNTDYCNKSIKSYEIHQILIMIVITLVCFYINKK</sequence>
<evidence type="ECO:0000256" key="1">
    <source>
        <dbReference type="SAM" id="Phobius"/>
    </source>
</evidence>
<dbReference type="EMBL" id="QMKO01001525">
    <property type="protein sequence ID" value="RTG89127.1"/>
    <property type="molecule type" value="Genomic_DNA"/>
</dbReference>
<proteinExistence type="predicted"/>
<name>A0A430QNA8_SCHBO</name>